<protein>
    <submittedName>
        <fullName evidence="2">Uncharacterized protein</fullName>
    </submittedName>
</protein>
<evidence type="ECO:0000313" key="2">
    <source>
        <dbReference type="EMBL" id="CAA9579703.1"/>
    </source>
</evidence>
<feature type="non-terminal residue" evidence="2">
    <location>
        <position position="47"/>
    </location>
</feature>
<gene>
    <name evidence="2" type="ORF">AVDCRST_MAG19-3727</name>
</gene>
<feature type="non-terminal residue" evidence="2">
    <location>
        <position position="1"/>
    </location>
</feature>
<accession>A0A6J4VPU3</accession>
<feature type="region of interest" description="Disordered" evidence="1">
    <location>
        <begin position="1"/>
        <end position="47"/>
    </location>
</feature>
<name>A0A6J4VPU3_9BACT</name>
<dbReference type="EMBL" id="CADCWL010000209">
    <property type="protein sequence ID" value="CAA9579703.1"/>
    <property type="molecule type" value="Genomic_DNA"/>
</dbReference>
<proteinExistence type="predicted"/>
<feature type="compositionally biased region" description="Low complexity" evidence="1">
    <location>
        <begin position="1"/>
        <end position="31"/>
    </location>
</feature>
<dbReference type="AlphaFoldDB" id="A0A6J4VPU3"/>
<reference evidence="2" key="1">
    <citation type="submission" date="2020-02" db="EMBL/GenBank/DDBJ databases">
        <authorList>
            <person name="Meier V. D."/>
        </authorList>
    </citation>
    <scope>NUCLEOTIDE SEQUENCE</scope>
    <source>
        <strain evidence="2">AVDCRST_MAG19</strain>
    </source>
</reference>
<organism evidence="2">
    <name type="scientific">uncultured Thermomicrobiales bacterium</name>
    <dbReference type="NCBI Taxonomy" id="1645740"/>
    <lineage>
        <taxon>Bacteria</taxon>
        <taxon>Pseudomonadati</taxon>
        <taxon>Thermomicrobiota</taxon>
        <taxon>Thermomicrobia</taxon>
        <taxon>Thermomicrobiales</taxon>
        <taxon>environmental samples</taxon>
    </lineage>
</organism>
<sequence>CGSGNARSPAPSASRSTPRTPARPRGAGSPGWTAGVTPPMHGRSHGH</sequence>
<evidence type="ECO:0000256" key="1">
    <source>
        <dbReference type="SAM" id="MobiDB-lite"/>
    </source>
</evidence>